<keyword evidence="1" id="KW-1133">Transmembrane helix</keyword>
<feature type="transmembrane region" description="Helical" evidence="1">
    <location>
        <begin position="101"/>
        <end position="122"/>
    </location>
</feature>
<reference evidence="3" key="1">
    <citation type="journal article" date="2019" name="Int. J. Syst. Evol. Microbiol.">
        <title>The Global Catalogue of Microorganisms (GCM) 10K type strain sequencing project: providing services to taxonomists for standard genome sequencing and annotation.</title>
        <authorList>
            <consortium name="The Broad Institute Genomics Platform"/>
            <consortium name="The Broad Institute Genome Sequencing Center for Infectious Disease"/>
            <person name="Wu L."/>
            <person name="Ma J."/>
        </authorList>
    </citation>
    <scope>NUCLEOTIDE SEQUENCE [LARGE SCALE GENOMIC DNA]</scope>
    <source>
        <strain evidence="3">CCUG 43114</strain>
    </source>
</reference>
<sequence length="170" mass="17858">MTFTGAVASVLRQYATFDGRARRSEYWWFTLFYALVYGLPYLVGTLLLAGATDPVTGQPTSPGALVGAFLAFGAAGLVALGLLVPTLAVSVRRLHDSGRSGWWYCISFVPFVGGLLLLVHMVRESDAGPNRFGPDPRAGLVAAPPAPAAPSSVSFAYGPGRTLLPGDASR</sequence>
<feature type="transmembrane region" description="Helical" evidence="1">
    <location>
        <begin position="63"/>
        <end position="89"/>
    </location>
</feature>
<accession>A0ABW0GQ08</accession>
<keyword evidence="1" id="KW-0812">Transmembrane</keyword>
<comment type="caution">
    <text evidence="2">The sequence shown here is derived from an EMBL/GenBank/DDBJ whole genome shotgun (WGS) entry which is preliminary data.</text>
</comment>
<dbReference type="InterPro" id="IPR008523">
    <property type="entry name" value="DUF805"/>
</dbReference>
<dbReference type="Pfam" id="PF05656">
    <property type="entry name" value="DUF805"/>
    <property type="match status" value="1"/>
</dbReference>
<keyword evidence="1" id="KW-0472">Membrane</keyword>
<proteinExistence type="predicted"/>
<evidence type="ECO:0000313" key="3">
    <source>
        <dbReference type="Proteomes" id="UP001596122"/>
    </source>
</evidence>
<evidence type="ECO:0000313" key="2">
    <source>
        <dbReference type="EMBL" id="MFC5381379.1"/>
    </source>
</evidence>
<dbReference type="RefSeq" id="WP_340269268.1">
    <property type="nucleotide sequence ID" value="NZ_JBBEOG010000004.1"/>
</dbReference>
<evidence type="ECO:0000256" key="1">
    <source>
        <dbReference type="SAM" id="Phobius"/>
    </source>
</evidence>
<keyword evidence="3" id="KW-1185">Reference proteome</keyword>
<gene>
    <name evidence="2" type="ORF">ACFPJ6_11295</name>
</gene>
<name>A0ABW0GQ08_9MICO</name>
<dbReference type="Proteomes" id="UP001596122">
    <property type="component" value="Unassembled WGS sequence"/>
</dbReference>
<dbReference type="PANTHER" id="PTHR34980:SF2">
    <property type="entry name" value="INNER MEMBRANE PROTEIN YHAH-RELATED"/>
    <property type="match status" value="1"/>
</dbReference>
<dbReference type="PANTHER" id="PTHR34980">
    <property type="entry name" value="INNER MEMBRANE PROTEIN-RELATED-RELATED"/>
    <property type="match status" value="1"/>
</dbReference>
<dbReference type="EMBL" id="JBHSLD010000009">
    <property type="protein sequence ID" value="MFC5381379.1"/>
    <property type="molecule type" value="Genomic_DNA"/>
</dbReference>
<feature type="transmembrane region" description="Helical" evidence="1">
    <location>
        <begin position="26"/>
        <end position="51"/>
    </location>
</feature>
<protein>
    <submittedName>
        <fullName evidence="2">DUF805 domain-containing protein</fullName>
    </submittedName>
</protein>
<organism evidence="2 3">
    <name type="scientific">Aquipuribacter nitratireducens</name>
    <dbReference type="NCBI Taxonomy" id="650104"/>
    <lineage>
        <taxon>Bacteria</taxon>
        <taxon>Bacillati</taxon>
        <taxon>Actinomycetota</taxon>
        <taxon>Actinomycetes</taxon>
        <taxon>Micrococcales</taxon>
        <taxon>Intrasporangiaceae</taxon>
        <taxon>Aquipuribacter</taxon>
    </lineage>
</organism>